<evidence type="ECO:0000313" key="3">
    <source>
        <dbReference type="Proteomes" id="UP001154255"/>
    </source>
</evidence>
<dbReference type="EMBL" id="CAMXCM010000001">
    <property type="protein sequence ID" value="CAI3928249.1"/>
    <property type="molecule type" value="Genomic_DNA"/>
</dbReference>
<keyword evidence="4" id="KW-1185">Reference proteome</keyword>
<evidence type="ECO:0000313" key="4">
    <source>
        <dbReference type="Proteomes" id="UP001154259"/>
    </source>
</evidence>
<dbReference type="InterPro" id="IPR023614">
    <property type="entry name" value="Porin_dom_sf"/>
</dbReference>
<organism evidence="1 3">
    <name type="scientific">Commensalibacter communis</name>
    <dbReference type="NCBI Taxonomy" id="2972786"/>
    <lineage>
        <taxon>Bacteria</taxon>
        <taxon>Pseudomonadati</taxon>
        <taxon>Pseudomonadota</taxon>
        <taxon>Alphaproteobacteria</taxon>
        <taxon>Acetobacterales</taxon>
        <taxon>Acetobacteraceae</taxon>
    </lineage>
</organism>
<dbReference type="Proteomes" id="UP001154259">
    <property type="component" value="Unassembled WGS sequence"/>
</dbReference>
<protein>
    <submittedName>
        <fullName evidence="1 2">Phosphate-selective porin (OprP)</fullName>
    </submittedName>
</protein>
<dbReference type="EMBL" id="CAMXCS010000001">
    <property type="protein sequence ID" value="CAI3932738.1"/>
    <property type="molecule type" value="Genomic_DNA"/>
</dbReference>
<evidence type="ECO:0000313" key="2">
    <source>
        <dbReference type="EMBL" id="CAI3932738.1"/>
    </source>
</evidence>
<reference evidence="1" key="1">
    <citation type="submission" date="2022-10" db="EMBL/GenBank/DDBJ databases">
        <authorList>
            <person name="Botero Cardona J."/>
        </authorList>
    </citation>
    <scope>NUCLEOTIDE SEQUENCE</scope>
    <source>
        <strain evidence="1">LMG 31819</strain>
        <strain evidence="2">R-53529</strain>
    </source>
</reference>
<accession>A0A9W4TMS5</accession>
<sequence>MSKYYSGYKNTIALLLIGGGVTGLCDSGYSATPQTNISHGTMNATDQAKALSHLQKVDVGQGWIACEKTAQSCSLWNAVKVVNIDPYQDIKYQIGKLSVTFPKGRPTFSLNNKELVISLGGMFQYDVGAFVGGNPKGNGPSMNSIRSHLRRGRFIVSAKYKDFVVTVTPDLGTSGTQNDSLFEASLRYQGFRHTSIDIGLLQPRVTLEDAEGSNFFEFVERPMVIDLVRNIAAANARLSLGGTHWEKRYIVAAYVTGPRYGSFKNFQDNQVGGVFRLAGRPIITNDIDLHVGVSGSFAFHGENRKYSMNTGQEAQIWLTRPYLRTRTMDGVDSIWSVGPQVALRYKRFLLTSEYYSIHMQRSSVNGENAPNLNFPGWYVSANYTLFGQPRLYEAQRGVFITPIGPTFNPSAGYWGALEWSARWSVMDLNSHKSWYGSDKKLLGVNGGKQTVWSTGFNWYPSSQVKIMLDYNHIQASSSLKNEYNPRGRSSNLIISRLQYNF</sequence>
<dbReference type="Gene3D" id="2.40.160.10">
    <property type="entry name" value="Porin"/>
    <property type="match status" value="1"/>
</dbReference>
<evidence type="ECO:0000313" key="1">
    <source>
        <dbReference type="EMBL" id="CAI3928249.1"/>
    </source>
</evidence>
<proteinExistence type="predicted"/>
<gene>
    <name evidence="2" type="ORF">R53529_LOCUS626</name>
    <name evidence="1" type="ORF">R53530_LOCUS475</name>
</gene>
<dbReference type="SUPFAM" id="SSF56935">
    <property type="entry name" value="Porins"/>
    <property type="match status" value="1"/>
</dbReference>
<name>A0A9W4TMS5_9PROT</name>
<dbReference type="InterPro" id="IPR010870">
    <property type="entry name" value="Porin_O/P"/>
</dbReference>
<dbReference type="Proteomes" id="UP001154255">
    <property type="component" value="Unassembled WGS sequence"/>
</dbReference>
<dbReference type="AlphaFoldDB" id="A0A9W4TMS5"/>
<comment type="caution">
    <text evidence="1">The sequence shown here is derived from an EMBL/GenBank/DDBJ whole genome shotgun (WGS) entry which is preliminary data.</text>
</comment>
<dbReference type="RefSeq" id="WP_271789065.1">
    <property type="nucleotide sequence ID" value="NZ_CAMXCM010000001.1"/>
</dbReference>
<dbReference type="Pfam" id="PF07396">
    <property type="entry name" value="Porin_O_P"/>
    <property type="match status" value="1"/>
</dbReference>